<dbReference type="PROSITE" id="PS50093">
    <property type="entry name" value="PKD"/>
    <property type="match status" value="4"/>
</dbReference>
<proteinExistence type="predicted"/>
<evidence type="ECO:0000256" key="6">
    <source>
        <dbReference type="SAM" id="Phobius"/>
    </source>
</evidence>
<evidence type="ECO:0000256" key="4">
    <source>
        <dbReference type="ARBA" id="ARBA00022989"/>
    </source>
</evidence>
<feature type="domain" description="PKD" evidence="7">
    <location>
        <begin position="157"/>
        <end position="238"/>
    </location>
</feature>
<evidence type="ECO:0000256" key="2">
    <source>
        <dbReference type="ARBA" id="ARBA00022692"/>
    </source>
</evidence>
<name>A0A3R9Q978_9CREN</name>
<dbReference type="RefSeq" id="WP_125741593.1">
    <property type="nucleotide sequence ID" value="NZ_RCOR01000022.1"/>
</dbReference>
<dbReference type="Pfam" id="PF18911">
    <property type="entry name" value="PKD_4"/>
    <property type="match status" value="2"/>
</dbReference>
<dbReference type="PANTHER" id="PTHR46730">
    <property type="entry name" value="POLYCYSTIN-1"/>
    <property type="match status" value="1"/>
</dbReference>
<feature type="domain" description="PKD" evidence="7">
    <location>
        <begin position="359"/>
        <end position="412"/>
    </location>
</feature>
<dbReference type="PROSITE" id="PS51257">
    <property type="entry name" value="PROKAR_LIPOPROTEIN"/>
    <property type="match status" value="1"/>
</dbReference>
<keyword evidence="3" id="KW-0677">Repeat</keyword>
<feature type="transmembrane region" description="Helical" evidence="6">
    <location>
        <begin position="442"/>
        <end position="461"/>
    </location>
</feature>
<dbReference type="SMART" id="SM00089">
    <property type="entry name" value="PKD"/>
    <property type="match status" value="4"/>
</dbReference>
<evidence type="ECO:0000259" key="7">
    <source>
        <dbReference type="PROSITE" id="PS50093"/>
    </source>
</evidence>
<dbReference type="PANTHER" id="PTHR46730:SF1">
    <property type="entry name" value="PLAT DOMAIN-CONTAINING PROTEIN"/>
    <property type="match status" value="1"/>
</dbReference>
<reference evidence="8 9" key="1">
    <citation type="submission" date="2018-10" db="EMBL/GenBank/DDBJ databases">
        <title>Co-occurring genomic capacity for anaerobic methane metabolism and dissimilatory sulfite reduction discovered in the Korarchaeota.</title>
        <authorList>
            <person name="Mckay L.J."/>
            <person name="Dlakic M."/>
            <person name="Fields M.W."/>
            <person name="Delmont T.O."/>
            <person name="Eren A.M."/>
            <person name="Jay Z.J."/>
            <person name="Klingelsmith K.B."/>
            <person name="Rusch D.B."/>
            <person name="Inskeep W.P."/>
        </authorList>
    </citation>
    <scope>NUCLEOTIDE SEQUENCE [LARGE SCALE GENOMIC DNA]</scope>
    <source>
        <strain evidence="8 9">WS</strain>
    </source>
</reference>
<dbReference type="InterPro" id="IPR022409">
    <property type="entry name" value="PKD/Chitinase_dom"/>
</dbReference>
<dbReference type="InterPro" id="IPR035986">
    <property type="entry name" value="PKD_dom_sf"/>
</dbReference>
<dbReference type="InterPro" id="IPR013783">
    <property type="entry name" value="Ig-like_fold"/>
</dbReference>
<evidence type="ECO:0000313" key="8">
    <source>
        <dbReference type="EMBL" id="RSN69058.1"/>
    </source>
</evidence>
<sequence>MKATKMLVSTGVALILLMTISASAGTGCEAIASSLPPPRIVSLSYTVRGTTVYFTAVAAFEKTTTEDNMPREWIWDFGDGQTLKKTGGYKINETQKGASIIAYYGMDVSHTYKDYTQYTVKVSVKNTWMKESNVYIATVTVKKPNYPPVVELKDVYPNPAQPNEKVTFVAEASDSDGRVTTFYWDFGDGNKQQGANLTKVTHAYSREGTYTVTVKVADDKGAISNETSVKVYVKSRMTEAKPPNRAPIITSVTFSPQDPDPGATISFRASAYDPDGDPITYTWDFGDGTVRKGDAEIKYTYPKEGAYTVKVKAIDSKGLESSYYTVSVSVRGNRPPQASIISIKTLDNVTFLFQGMGVDPDGKVVAYEWNMGDGKIFTGELEGNSIPHDYLNYTYSKSGNYTVSFRVKDDKGVWSNWVSRKITVKIPEIASASLSWIGLDNLWMSIGIGAFIVIFASYLAVRDSNRNGFVERANSRKVVVRKDLNRRGQGPRGKYYRDYRTYVRKGSKKSPWD</sequence>
<keyword evidence="5 6" id="KW-0472">Membrane</keyword>
<evidence type="ECO:0000313" key="9">
    <source>
        <dbReference type="Proteomes" id="UP000278149"/>
    </source>
</evidence>
<evidence type="ECO:0000256" key="5">
    <source>
        <dbReference type="ARBA" id="ARBA00023136"/>
    </source>
</evidence>
<evidence type="ECO:0000256" key="3">
    <source>
        <dbReference type="ARBA" id="ARBA00022737"/>
    </source>
</evidence>
<dbReference type="Pfam" id="PF00801">
    <property type="entry name" value="PKD"/>
    <property type="match status" value="2"/>
</dbReference>
<dbReference type="Gene3D" id="2.60.40.10">
    <property type="entry name" value="Immunoglobulins"/>
    <property type="match status" value="4"/>
</dbReference>
<keyword evidence="2 6" id="KW-0812">Transmembrane</keyword>
<evidence type="ECO:0000256" key="1">
    <source>
        <dbReference type="ARBA" id="ARBA00004141"/>
    </source>
</evidence>
<feature type="domain" description="PKD" evidence="7">
    <location>
        <begin position="70"/>
        <end position="127"/>
    </location>
</feature>
<dbReference type="EMBL" id="RCOR01000022">
    <property type="protein sequence ID" value="RSN69058.1"/>
    <property type="molecule type" value="Genomic_DNA"/>
</dbReference>
<comment type="subcellular location">
    <subcellularLocation>
        <location evidence="1">Membrane</location>
        <topology evidence="1">Multi-pass membrane protein</topology>
    </subcellularLocation>
</comment>
<dbReference type="AlphaFoldDB" id="A0A3R9Q978"/>
<keyword evidence="4 6" id="KW-1133">Transmembrane helix</keyword>
<organism evidence="8 9">
    <name type="scientific">Candidatus Korarchaeum cryptofilum</name>
    <dbReference type="NCBI Taxonomy" id="498846"/>
    <lineage>
        <taxon>Archaea</taxon>
        <taxon>Thermoproteota</taxon>
        <taxon>Candidatus Korarchaeia</taxon>
        <taxon>Candidatus Korarchaeales</taxon>
        <taxon>Candidatus Korarchaeaceae</taxon>
        <taxon>Candidatus Korarchaeum</taxon>
    </lineage>
</organism>
<comment type="caution">
    <text evidence="8">The sequence shown here is derived from an EMBL/GenBank/DDBJ whole genome shotgun (WGS) entry which is preliminary data.</text>
</comment>
<dbReference type="InterPro" id="IPR000601">
    <property type="entry name" value="PKD_dom"/>
</dbReference>
<gene>
    <name evidence="8" type="ORF">D9Q81_04495</name>
</gene>
<dbReference type="Proteomes" id="UP000278149">
    <property type="component" value="Unassembled WGS sequence"/>
</dbReference>
<dbReference type="CDD" id="cd00146">
    <property type="entry name" value="PKD"/>
    <property type="match status" value="3"/>
</dbReference>
<dbReference type="SUPFAM" id="SSF49299">
    <property type="entry name" value="PKD domain"/>
    <property type="match status" value="4"/>
</dbReference>
<accession>A0A3R9Q978</accession>
<dbReference type="GO" id="GO:0006816">
    <property type="term" value="P:calcium ion transport"/>
    <property type="evidence" value="ECO:0007669"/>
    <property type="project" value="TreeGrafter"/>
</dbReference>
<dbReference type="GO" id="GO:0005261">
    <property type="term" value="F:monoatomic cation channel activity"/>
    <property type="evidence" value="ECO:0007669"/>
    <property type="project" value="TreeGrafter"/>
</dbReference>
<dbReference type="GO" id="GO:0005886">
    <property type="term" value="C:plasma membrane"/>
    <property type="evidence" value="ECO:0007669"/>
    <property type="project" value="TreeGrafter"/>
</dbReference>
<protein>
    <submittedName>
        <fullName evidence="8">PKD domain-containing protein</fullName>
    </submittedName>
</protein>
<feature type="domain" description="PKD" evidence="7">
    <location>
        <begin position="276"/>
        <end position="330"/>
    </location>
</feature>